<name>A0AA44ZHU6_NEIGO</name>
<evidence type="ECO:0000256" key="2">
    <source>
        <dbReference type="ARBA" id="ARBA00022837"/>
    </source>
</evidence>
<evidence type="ECO:0000259" key="4">
    <source>
        <dbReference type="Pfam" id="PF05567"/>
    </source>
</evidence>
<dbReference type="NCBIfam" id="NF040838">
    <property type="entry name" value="T4_PilC_Neiss"/>
    <property type="match status" value="1"/>
</dbReference>
<dbReference type="Proteomes" id="UP000223296">
    <property type="component" value="Unassembled WGS sequence"/>
</dbReference>
<dbReference type="SUPFAM" id="SSF89372">
    <property type="entry name" value="Fucose-specific lectin"/>
    <property type="match status" value="1"/>
</dbReference>
<feature type="domain" description="PilY1 beta-propeller" evidence="4">
    <location>
        <begin position="526"/>
        <end position="862"/>
    </location>
</feature>
<reference evidence="5 6" key="1">
    <citation type="submission" date="2013-08" db="EMBL/GenBank/DDBJ databases">
        <authorList>
            <person name="Trees D."/>
        </authorList>
    </citation>
    <scope>NUCLEOTIDE SEQUENCE [LARGE SCALE GENOMIC DNA]</scope>
    <source>
        <strain evidence="5 6">3502</strain>
    </source>
</reference>
<dbReference type="GO" id="GO:0046872">
    <property type="term" value="F:metal ion binding"/>
    <property type="evidence" value="ECO:0007669"/>
    <property type="project" value="UniProtKB-KW"/>
</dbReference>
<protein>
    <submittedName>
        <fullName evidence="5">Pilus-associated protein</fullName>
    </submittedName>
</protein>
<dbReference type="InterPro" id="IPR008707">
    <property type="entry name" value="B-propeller_PilY1"/>
</dbReference>
<accession>A0AA44ZHU6</accession>
<feature type="compositionally biased region" description="Basic and acidic residues" evidence="3">
    <location>
        <begin position="514"/>
        <end position="527"/>
    </location>
</feature>
<proteinExistence type="predicted"/>
<evidence type="ECO:0000256" key="1">
    <source>
        <dbReference type="ARBA" id="ARBA00022723"/>
    </source>
</evidence>
<evidence type="ECO:0000313" key="6">
    <source>
        <dbReference type="Proteomes" id="UP000223296"/>
    </source>
</evidence>
<dbReference type="InterPro" id="IPR015943">
    <property type="entry name" value="WD40/YVTN_repeat-like_dom_sf"/>
</dbReference>
<dbReference type="Pfam" id="PF05567">
    <property type="entry name" value="T4P_PilY1"/>
    <property type="match status" value="1"/>
</dbReference>
<dbReference type="AlphaFoldDB" id="A0AA44ZHU6"/>
<dbReference type="EMBL" id="AVBE01000002">
    <property type="protein sequence ID" value="PHJ36374.1"/>
    <property type="molecule type" value="Genomic_DNA"/>
</dbReference>
<sequence length="1051" mass="115102">MNKTLKRQVFRHTALYVAILMFSHTGGGGGGAMAQTRKYAIVMNERKQPEVKQEGQYSQSVLKDKGRERTFSHTSQKNYLGITSNFISFNNNDELVSQQSGTAVFGTATYLPPYGKVSGFDADALKERNNAVDWIRTTRPGLAGYGYDGIRCGSAQDCPKLTYKTRFSFDNPNLVKTRGGLDRHTEPSRENSPIYKLKDHPWLGVSFNLGGEGTAKDGRSSSKLVSSFDENNSNSNQNLVYTTEGHRISLGNWQRETTAMAYYLNAKLHLLDKKQIENIAPGKTVRLGVLKPSIDVKTQNTGLSGLLNFWSKWDIKDNGQIPVKLGLPQVKAGRCINKPNPNKNTKAPSPALTAPALWFGPVQNGKVQMYSASVSTYPGSSSSRIFLQELKTQTDPARPGRHSLAALDTQNIKSREPNFNSRQTVIRLPGGVYKINPVKNGGRVAGFNGNDGKNDTFGIYKDRLVTPEADEWSEVLLPWTARYYGNDDIFKTFNQPNNKKQSDKKQYSQKYRIRTKEDDNDKPRDLGDIVNSPITAVGGYLATSANDGMVHIFKKTGTDERSYELKLSYIPGTMERKDIENQDSTLAKELRTFAEKGYVGDRYGVDGGFVLRSITDDQDRQKHFFMFGAMGLGGRGAYALDLSKIDSNPVGVSMFDVQNESKNNGVKLGYTVGTPQIGKTQNGKYAAFLASGYAAKQIASQENKTALYVYDLGNGSGSLIKKIEVQGGKGGLSSPTLVDKDLDGTVDIAYAGDRGGNMYRFDLSSDKPSEWTVRTIFQGTKPITSAPAVSRLADKRVVIFGTGSDLSEEDVVGKDQQYIYGIFDDDKGTGTVKVTVQNGTGGGLLEQTLTKENNTLFLSNNKASGGSNGKGWVVRLREGERVTVKPTVVLRTAFVTIRSYTGNDKCGAQTAILGINTADGGALTPRSARPIVPDHDSVAQYSGHKKTADGKSVPIGCMWKNGKTACPNGYVYDKPVNVRYLDEKKTDDFPVTADGDAGGSGTFKEGKKPARNNRCFSGKGVRTLLMNDLDSLDITGPMCGIKRLSWREVFF</sequence>
<feature type="region of interest" description="Disordered" evidence="3">
    <location>
        <begin position="492"/>
        <end position="528"/>
    </location>
</feature>
<keyword evidence="2" id="KW-0106">Calcium</keyword>
<evidence type="ECO:0000313" key="5">
    <source>
        <dbReference type="EMBL" id="PHJ36374.1"/>
    </source>
</evidence>
<evidence type="ECO:0000256" key="3">
    <source>
        <dbReference type="SAM" id="MobiDB-lite"/>
    </source>
</evidence>
<organism evidence="5 6">
    <name type="scientific">Neisseria gonorrhoeae 3502</name>
    <dbReference type="NCBI Taxonomy" id="1193404"/>
    <lineage>
        <taxon>Bacteria</taxon>
        <taxon>Pseudomonadati</taxon>
        <taxon>Pseudomonadota</taxon>
        <taxon>Betaproteobacteria</taxon>
        <taxon>Neisseriales</taxon>
        <taxon>Neisseriaceae</taxon>
        <taxon>Neisseria</taxon>
    </lineage>
</organism>
<gene>
    <name evidence="5" type="ORF">N776_09060</name>
</gene>
<comment type="caution">
    <text evidence="5">The sequence shown here is derived from an EMBL/GenBank/DDBJ whole genome shotgun (WGS) entry which is preliminary data.</text>
</comment>
<dbReference type="RefSeq" id="WP_099081350.1">
    <property type="nucleotide sequence ID" value="NZ_AVBE01000002.1"/>
</dbReference>
<dbReference type="Gene3D" id="2.130.10.10">
    <property type="entry name" value="YVTN repeat-like/Quinoprotein amine dehydrogenase"/>
    <property type="match status" value="1"/>
</dbReference>
<keyword evidence="1" id="KW-0479">Metal-binding</keyword>